<name>A0ABR7AKG3_9SPHN</name>
<dbReference type="EMBL" id="JACONT010000006">
    <property type="protein sequence ID" value="MBC3940943.1"/>
    <property type="molecule type" value="Genomic_DNA"/>
</dbReference>
<comment type="caution">
    <text evidence="1">The sequence shown here is derived from an EMBL/GenBank/DDBJ whole genome shotgun (WGS) entry which is preliminary data.</text>
</comment>
<dbReference type="Proteomes" id="UP000597613">
    <property type="component" value="Unassembled WGS sequence"/>
</dbReference>
<dbReference type="Pfam" id="PF09684">
    <property type="entry name" value="Tail_P2_I"/>
    <property type="match status" value="1"/>
</dbReference>
<evidence type="ECO:0000313" key="2">
    <source>
        <dbReference type="Proteomes" id="UP000597613"/>
    </source>
</evidence>
<sequence length="163" mass="17669">MARLADVPVPLRSLWNPDTCPVDLLPYLAWALSLDSWSSAWPETIKRARVRQALAIQRRKGTASSVRDVVASFGGSVALREWWQMAPPGDPHTFNLLLNITDDAGAPVDAAFVDAVIAEVYRTKPVRSHFTFSQALNATAGFVPVGAARPAVFTRLTMTAPAA</sequence>
<protein>
    <submittedName>
        <fullName evidence="1">Phage tail protein I</fullName>
    </submittedName>
</protein>
<proteinExistence type="predicted"/>
<organism evidence="1 2">
    <name type="scientific">Sphingomonas albertensis</name>
    <dbReference type="NCBI Taxonomy" id="2762591"/>
    <lineage>
        <taxon>Bacteria</taxon>
        <taxon>Pseudomonadati</taxon>
        <taxon>Pseudomonadota</taxon>
        <taxon>Alphaproteobacteria</taxon>
        <taxon>Sphingomonadales</taxon>
        <taxon>Sphingomonadaceae</taxon>
        <taxon>Sphingomonas</taxon>
    </lineage>
</organism>
<gene>
    <name evidence="1" type="ORF">H8S47_04500</name>
</gene>
<evidence type="ECO:0000313" key="1">
    <source>
        <dbReference type="EMBL" id="MBC3940943.1"/>
    </source>
</evidence>
<dbReference type="NCBIfam" id="TIGR01634">
    <property type="entry name" value="tail_P2_I"/>
    <property type="match status" value="1"/>
</dbReference>
<keyword evidence="2" id="KW-1185">Reference proteome</keyword>
<accession>A0ABR7AKG3</accession>
<reference evidence="1 2" key="1">
    <citation type="submission" date="2020-08" db="EMBL/GenBank/DDBJ databases">
        <title>Putative novel bacterial strains isolated from necrotic wheat leaf tissues caused by Xanthomonas translucens.</title>
        <authorList>
            <person name="Tambong J.T."/>
        </authorList>
    </citation>
    <scope>NUCLEOTIDE SEQUENCE [LARGE SCALE GENOMIC DNA]</scope>
    <source>
        <strain evidence="2">DOAB 1063</strain>
    </source>
</reference>
<dbReference type="InterPro" id="IPR006521">
    <property type="entry name" value="Tail_protein_I"/>
</dbReference>